<evidence type="ECO:0000256" key="4">
    <source>
        <dbReference type="ARBA" id="ARBA00023125"/>
    </source>
</evidence>
<keyword evidence="3" id="KW-0067">ATP-binding</keyword>
<accession>A0A829G9V0</accession>
<evidence type="ECO:0000256" key="1">
    <source>
        <dbReference type="ARBA" id="ARBA00005446"/>
    </source>
</evidence>
<dbReference type="GO" id="GO:0005737">
    <property type="term" value="C:cytoplasm"/>
    <property type="evidence" value="ECO:0007669"/>
    <property type="project" value="TreeGrafter"/>
</dbReference>
<dbReference type="SMART" id="SM00487">
    <property type="entry name" value="DEXDc"/>
    <property type="match status" value="1"/>
</dbReference>
<dbReference type="GO" id="GO:0006281">
    <property type="term" value="P:DNA repair"/>
    <property type="evidence" value="ECO:0007669"/>
    <property type="project" value="TreeGrafter"/>
</dbReference>
<organism evidence="10 11">
    <name type="scientific">Lacticaseibacillus paracasei subsp. paracasei Lpp123</name>
    <dbReference type="NCBI Taxonomy" id="1256201"/>
    <lineage>
        <taxon>Bacteria</taxon>
        <taxon>Bacillati</taxon>
        <taxon>Bacillota</taxon>
        <taxon>Bacilli</taxon>
        <taxon>Lactobacillales</taxon>
        <taxon>Lactobacillaceae</taxon>
        <taxon>Lacticaseibacillus</taxon>
    </lineage>
</organism>
<name>A0A829G9V0_LACPA</name>
<comment type="catalytic activity">
    <reaction evidence="6">
        <text>Couples ATP hydrolysis with the unwinding of duplex DNA by translocating in the 3'-5' direction.</text>
        <dbReference type="EC" id="5.6.2.4"/>
    </reaction>
</comment>
<dbReference type="PANTHER" id="PTHR13710">
    <property type="entry name" value="DNA HELICASE RECQ FAMILY MEMBER"/>
    <property type="match status" value="1"/>
</dbReference>
<feature type="domain" description="Helicase ATP-binding" evidence="8">
    <location>
        <begin position="25"/>
        <end position="205"/>
    </location>
</feature>
<proteinExistence type="inferred from homology"/>
<dbReference type="GO" id="GO:0006310">
    <property type="term" value="P:DNA recombination"/>
    <property type="evidence" value="ECO:0007669"/>
    <property type="project" value="TreeGrafter"/>
</dbReference>
<dbReference type="GO" id="GO:0009378">
    <property type="term" value="F:four-way junction helicase activity"/>
    <property type="evidence" value="ECO:0007669"/>
    <property type="project" value="TreeGrafter"/>
</dbReference>
<evidence type="ECO:0000256" key="7">
    <source>
        <dbReference type="ARBA" id="ARBA00034808"/>
    </source>
</evidence>
<evidence type="ECO:0000256" key="3">
    <source>
        <dbReference type="ARBA" id="ARBA00022840"/>
    </source>
</evidence>
<evidence type="ECO:0000256" key="6">
    <source>
        <dbReference type="ARBA" id="ARBA00034617"/>
    </source>
</evidence>
<dbReference type="SMART" id="SM00490">
    <property type="entry name" value="HELICc"/>
    <property type="match status" value="1"/>
</dbReference>
<dbReference type="GO" id="GO:0005524">
    <property type="term" value="F:ATP binding"/>
    <property type="evidence" value="ECO:0007669"/>
    <property type="project" value="UniProtKB-KW"/>
</dbReference>
<comment type="caution">
    <text evidence="10">The sequence shown here is derived from an EMBL/GenBank/DDBJ whole genome shotgun (WGS) entry which is preliminary data.</text>
</comment>
<feature type="domain" description="Helicase C-terminal" evidence="9">
    <location>
        <begin position="243"/>
        <end position="396"/>
    </location>
</feature>
<evidence type="ECO:0000259" key="9">
    <source>
        <dbReference type="PROSITE" id="PS51194"/>
    </source>
</evidence>
<dbReference type="GO" id="GO:0003677">
    <property type="term" value="F:DNA binding"/>
    <property type="evidence" value="ECO:0007669"/>
    <property type="project" value="UniProtKB-KW"/>
</dbReference>
<dbReference type="Proteomes" id="UP000014316">
    <property type="component" value="Unassembled WGS sequence"/>
</dbReference>
<protein>
    <recommendedName>
        <fullName evidence="7">DNA 3'-5' helicase</fullName>
        <ecNumber evidence="7">5.6.2.4</ecNumber>
    </recommendedName>
</protein>
<comment type="similarity">
    <text evidence="1">Belongs to the helicase family. RecQ subfamily.</text>
</comment>
<evidence type="ECO:0000256" key="2">
    <source>
        <dbReference type="ARBA" id="ARBA00022741"/>
    </source>
</evidence>
<dbReference type="EMBL" id="ANJW01000785">
    <property type="protein sequence ID" value="EPC50442.1"/>
    <property type="molecule type" value="Genomic_DNA"/>
</dbReference>
<keyword evidence="5" id="KW-0413">Isomerase</keyword>
<gene>
    <name evidence="10" type="ORF">Lpp123_13300</name>
</gene>
<dbReference type="InterPro" id="IPR027417">
    <property type="entry name" value="P-loop_NTPase"/>
</dbReference>
<evidence type="ECO:0000256" key="5">
    <source>
        <dbReference type="ARBA" id="ARBA00023235"/>
    </source>
</evidence>
<keyword evidence="10" id="KW-0347">Helicase</keyword>
<dbReference type="InterPro" id="IPR014001">
    <property type="entry name" value="Helicase_ATP-bd"/>
</dbReference>
<feature type="non-terminal residue" evidence="10">
    <location>
        <position position="1"/>
    </location>
</feature>
<dbReference type="SUPFAM" id="SSF52540">
    <property type="entry name" value="P-loop containing nucleoside triphosphate hydrolases"/>
    <property type="match status" value="2"/>
</dbReference>
<feature type="non-terminal residue" evidence="10">
    <location>
        <position position="402"/>
    </location>
</feature>
<dbReference type="Pfam" id="PF00271">
    <property type="entry name" value="Helicase_C"/>
    <property type="match status" value="1"/>
</dbReference>
<reference evidence="10 11" key="1">
    <citation type="journal article" date="2013" name="PLoS ONE">
        <title>Lactobacillus paracasei comparative genomics: towards species pan-genome definition and exploitation of diversity.</title>
        <authorList>
            <person name="Smokvina T."/>
            <person name="Wels M."/>
            <person name="Polka J."/>
            <person name="Chervaux C."/>
            <person name="Brisse S."/>
            <person name="Boekhorst J."/>
            <person name="van Hylckama Vlieg J.E."/>
            <person name="Siezen R.J."/>
        </authorList>
    </citation>
    <scope>NUCLEOTIDE SEQUENCE [LARGE SCALE GENOMIC DNA]</scope>
    <source>
        <strain evidence="10 11">Lpp123</strain>
    </source>
</reference>
<dbReference type="PROSITE" id="PS51192">
    <property type="entry name" value="HELICASE_ATP_BIND_1"/>
    <property type="match status" value="1"/>
</dbReference>
<evidence type="ECO:0000259" key="8">
    <source>
        <dbReference type="PROSITE" id="PS51192"/>
    </source>
</evidence>
<dbReference type="InterPro" id="IPR001650">
    <property type="entry name" value="Helicase_C-like"/>
</dbReference>
<keyword evidence="2" id="KW-0547">Nucleotide-binding</keyword>
<sequence>SGSHETIDVSQARIIEDIVDQAEVALENKVPRDVFITASTGAGKSVMFQIPALYLLAKHPEARPLTMIISPLIGLMTDQVDSMMAHGIQNARTINSALAPSEREEIVQQIKDNEIDLLYLSPETLQNQADITAIIGDRHIGMIIVDEAHTVVTWGKSFRADYWYLGLYLQKLRKTQHFPIVTFTATATIGGKSDMFREIRDSLNMIDPIRYIGYVKRDDIDIGITQLPTLKGKDSLEVKVSLLAKRLQVWLRNGEKTLIYFPTVTLLNTVKRNIIANVPKLEPQIRAYYGNMTPPEKLNSLNDFKDGNALFMFATKAFGMGIDISDIKNVYHYAPTGDVVDYVQEIGRVARNHDLVPRGNAIFDYLKADDFKYVKQLHGMSTIKTWQLKDAMKKILELYKTK</sequence>
<dbReference type="EC" id="5.6.2.4" evidence="7"/>
<dbReference type="GO" id="GO:0043138">
    <property type="term" value="F:3'-5' DNA helicase activity"/>
    <property type="evidence" value="ECO:0007669"/>
    <property type="project" value="UniProtKB-EC"/>
</dbReference>
<evidence type="ECO:0000313" key="10">
    <source>
        <dbReference type="EMBL" id="EPC50442.1"/>
    </source>
</evidence>
<dbReference type="CDD" id="cd17920">
    <property type="entry name" value="DEXHc_RecQ"/>
    <property type="match status" value="1"/>
</dbReference>
<dbReference type="PANTHER" id="PTHR13710:SF105">
    <property type="entry name" value="ATP-DEPENDENT DNA HELICASE Q1"/>
    <property type="match status" value="1"/>
</dbReference>
<dbReference type="AlphaFoldDB" id="A0A829G9V0"/>
<evidence type="ECO:0000313" key="11">
    <source>
        <dbReference type="Proteomes" id="UP000014316"/>
    </source>
</evidence>
<dbReference type="Pfam" id="PF00270">
    <property type="entry name" value="DEAD"/>
    <property type="match status" value="1"/>
</dbReference>
<dbReference type="Gene3D" id="3.40.50.300">
    <property type="entry name" value="P-loop containing nucleotide triphosphate hydrolases"/>
    <property type="match status" value="2"/>
</dbReference>
<keyword evidence="10" id="KW-0378">Hydrolase</keyword>
<keyword evidence="4" id="KW-0238">DNA-binding</keyword>
<dbReference type="InterPro" id="IPR011545">
    <property type="entry name" value="DEAD/DEAH_box_helicase_dom"/>
</dbReference>
<dbReference type="GO" id="GO:0005694">
    <property type="term" value="C:chromosome"/>
    <property type="evidence" value="ECO:0007669"/>
    <property type="project" value="TreeGrafter"/>
</dbReference>
<dbReference type="PROSITE" id="PS51194">
    <property type="entry name" value="HELICASE_CTER"/>
    <property type="match status" value="1"/>
</dbReference>